<evidence type="ECO:0000313" key="3">
    <source>
        <dbReference type="EMBL" id="GAW94852.1"/>
    </source>
</evidence>
<dbReference type="PIRSF" id="PIRSF005902">
    <property type="entry name" value="DNase_TatD"/>
    <property type="match status" value="1"/>
</dbReference>
<dbReference type="PANTHER" id="PTHR46124">
    <property type="entry name" value="D-AMINOACYL-TRNA DEACYLASE"/>
    <property type="match status" value="1"/>
</dbReference>
<comment type="similarity">
    <text evidence="1">Belongs to the metallo-dependent hydrolases superfamily. TatD-type hydrolase family.</text>
</comment>
<evidence type="ECO:0000256" key="1">
    <source>
        <dbReference type="ARBA" id="ARBA00009275"/>
    </source>
</evidence>
<evidence type="ECO:0000313" key="4">
    <source>
        <dbReference type="Proteomes" id="UP000197068"/>
    </source>
</evidence>
<dbReference type="EMBL" id="BDQM01000002">
    <property type="protein sequence ID" value="GAW94852.1"/>
    <property type="molecule type" value="Genomic_DNA"/>
</dbReference>
<dbReference type="CDD" id="cd01310">
    <property type="entry name" value="TatD_DNAse"/>
    <property type="match status" value="1"/>
</dbReference>
<dbReference type="InterPro" id="IPR032466">
    <property type="entry name" value="Metal_Hydrolase"/>
</dbReference>
<dbReference type="Pfam" id="PF01026">
    <property type="entry name" value="TatD_DNase"/>
    <property type="match status" value="1"/>
</dbReference>
<proteinExistence type="inferred from homology"/>
<dbReference type="InterPro" id="IPR001130">
    <property type="entry name" value="TatD-like"/>
</dbReference>
<sequence>MQFTDSHCHLDDSVFSEQLPALLAQCATLAIKRIIVPAIAPDNFDKVLHLAQYHHNKPIKIYPCLGIHPWFLHELNDTHLELLSEKVTQAKNDIIAIGEIGLDGAIIKRSDDPAAELAKQQHFFDFQLNLAKQQNLPVIVHHRQSHDKIMPFLKRYQLNRAGIIHGFTGSYQQAKGYLDLGFKLGVGSTITYSRAKKTINTLKRLPLDCLVLETDAPSMPLSSEVMAADVTGKEILTNSELARQEKHRVSAHSPANAPANSPVNLSKIFAVLSTIRVESAEEIASQLEVNIERIFFD</sequence>
<dbReference type="InterPro" id="IPR018228">
    <property type="entry name" value="DNase_TatD-rel_CS"/>
</dbReference>
<dbReference type="Proteomes" id="UP000197068">
    <property type="component" value="Unassembled WGS sequence"/>
</dbReference>
<comment type="caution">
    <text evidence="3">The sequence shown here is derived from an EMBL/GenBank/DDBJ whole genome shotgun (WGS) entry which is preliminary data.</text>
</comment>
<dbReference type="SUPFAM" id="SSF51556">
    <property type="entry name" value="Metallo-dependent hydrolases"/>
    <property type="match status" value="1"/>
</dbReference>
<dbReference type="GO" id="GO:0016787">
    <property type="term" value="F:hydrolase activity"/>
    <property type="evidence" value="ECO:0007669"/>
    <property type="project" value="UniProtKB-KW"/>
</dbReference>
<gene>
    <name evidence="3" type="ORF">MTCD1_00450</name>
</gene>
<dbReference type="Gene3D" id="3.20.20.140">
    <property type="entry name" value="Metal-dependent hydrolases"/>
    <property type="match status" value="1"/>
</dbReference>
<name>A0ABQ0MRN3_9GAMM</name>
<keyword evidence="4" id="KW-1185">Reference proteome</keyword>
<reference evidence="3 4" key="1">
    <citation type="submission" date="2017-06" db="EMBL/GenBank/DDBJ databases">
        <title>Whole Genome Sequences of Colwellia marinimaniae MTCD1.</title>
        <authorList>
            <person name="Kusumoto H."/>
            <person name="Inoue M."/>
            <person name="Tanikawa K."/>
            <person name="Maeji H."/>
            <person name="Cameron J.H."/>
            <person name="Bartlett D.H."/>
        </authorList>
    </citation>
    <scope>NUCLEOTIDE SEQUENCE [LARGE SCALE GENOMIC DNA]</scope>
    <source>
        <strain evidence="3 4">MTCD1</strain>
    </source>
</reference>
<organism evidence="3 4">
    <name type="scientific">Colwellia marinimaniae</name>
    <dbReference type="NCBI Taxonomy" id="1513592"/>
    <lineage>
        <taxon>Bacteria</taxon>
        <taxon>Pseudomonadati</taxon>
        <taxon>Pseudomonadota</taxon>
        <taxon>Gammaproteobacteria</taxon>
        <taxon>Alteromonadales</taxon>
        <taxon>Colwelliaceae</taxon>
        <taxon>Colwellia</taxon>
    </lineage>
</organism>
<protein>
    <submittedName>
        <fullName evidence="3">Metal-dependent hydrolase</fullName>
    </submittedName>
</protein>
<dbReference type="PANTHER" id="PTHR46124:SF3">
    <property type="entry name" value="HYDROLASE"/>
    <property type="match status" value="1"/>
</dbReference>
<accession>A0ABQ0MRN3</accession>
<dbReference type="PROSITE" id="PS01091">
    <property type="entry name" value="TATD_3"/>
    <property type="match status" value="1"/>
</dbReference>
<evidence type="ECO:0000256" key="2">
    <source>
        <dbReference type="ARBA" id="ARBA00022801"/>
    </source>
</evidence>
<keyword evidence="2 3" id="KW-0378">Hydrolase</keyword>